<keyword evidence="3" id="KW-1185">Reference proteome</keyword>
<dbReference type="OrthoDB" id="6118231at2759"/>
<name>A0A8K0KIJ2_LADFU</name>
<accession>A0A8K0KIJ2</accession>
<sequence>MNISNKYSLGCYIKVGQCSIISFKVVDEPRTERPSPSTTDDNLARVCVLLYSGQWKSVRIIVETLNIPETIVYELVTDKLDMRKVFAKLVPMPLMDDQKNHRMTVLTTTTVVPLITFSSLYIFLLECSDESWGV</sequence>
<reference evidence="2" key="2">
    <citation type="submission" date="2017-10" db="EMBL/GenBank/DDBJ databases">
        <title>Ladona fulva Genome sequencing and assembly.</title>
        <authorList>
            <person name="Murali S."/>
            <person name="Richards S."/>
            <person name="Bandaranaike D."/>
            <person name="Bellair M."/>
            <person name="Blankenburg K."/>
            <person name="Chao H."/>
            <person name="Dinh H."/>
            <person name="Doddapaneni H."/>
            <person name="Dugan-Rocha S."/>
            <person name="Elkadiri S."/>
            <person name="Gnanaolivu R."/>
            <person name="Hernandez B."/>
            <person name="Skinner E."/>
            <person name="Javaid M."/>
            <person name="Lee S."/>
            <person name="Li M."/>
            <person name="Ming W."/>
            <person name="Munidasa M."/>
            <person name="Muniz J."/>
            <person name="Nguyen L."/>
            <person name="Hughes D."/>
            <person name="Osuji N."/>
            <person name="Pu L.-L."/>
            <person name="Puazo M."/>
            <person name="Qu C."/>
            <person name="Quiroz J."/>
            <person name="Raj R."/>
            <person name="Weissenberger G."/>
            <person name="Xin Y."/>
            <person name="Zou X."/>
            <person name="Han Y."/>
            <person name="Worley K."/>
            <person name="Muzny D."/>
            <person name="Gibbs R."/>
        </authorList>
    </citation>
    <scope>NUCLEOTIDE SEQUENCE</scope>
    <source>
        <strain evidence="2">Sampled in the wild</strain>
    </source>
</reference>
<keyword evidence="1" id="KW-0472">Membrane</keyword>
<dbReference type="InterPro" id="IPR052709">
    <property type="entry name" value="Transposase-MT_Hybrid"/>
</dbReference>
<dbReference type="PANTHER" id="PTHR46060:SF1">
    <property type="entry name" value="MARINER MOS1 TRANSPOSASE-LIKE PROTEIN"/>
    <property type="match status" value="1"/>
</dbReference>
<feature type="transmembrane region" description="Helical" evidence="1">
    <location>
        <begin position="103"/>
        <end position="124"/>
    </location>
</feature>
<reference evidence="2" key="1">
    <citation type="submission" date="2013-04" db="EMBL/GenBank/DDBJ databases">
        <authorList>
            <person name="Qu J."/>
            <person name="Murali S.C."/>
            <person name="Bandaranaike D."/>
            <person name="Bellair M."/>
            <person name="Blankenburg K."/>
            <person name="Chao H."/>
            <person name="Dinh H."/>
            <person name="Doddapaneni H."/>
            <person name="Downs B."/>
            <person name="Dugan-Rocha S."/>
            <person name="Elkadiri S."/>
            <person name="Gnanaolivu R.D."/>
            <person name="Hernandez B."/>
            <person name="Javaid M."/>
            <person name="Jayaseelan J.C."/>
            <person name="Lee S."/>
            <person name="Li M."/>
            <person name="Ming W."/>
            <person name="Munidasa M."/>
            <person name="Muniz J."/>
            <person name="Nguyen L."/>
            <person name="Ongeri F."/>
            <person name="Osuji N."/>
            <person name="Pu L.-L."/>
            <person name="Puazo M."/>
            <person name="Qu C."/>
            <person name="Quiroz J."/>
            <person name="Raj R."/>
            <person name="Weissenberger G."/>
            <person name="Xin Y."/>
            <person name="Zou X."/>
            <person name="Han Y."/>
            <person name="Richards S."/>
            <person name="Worley K."/>
            <person name="Muzny D."/>
            <person name="Gibbs R."/>
        </authorList>
    </citation>
    <scope>NUCLEOTIDE SEQUENCE</scope>
    <source>
        <strain evidence="2">Sampled in the wild</strain>
    </source>
</reference>
<dbReference type="PANTHER" id="PTHR46060">
    <property type="entry name" value="MARINER MOS1 TRANSPOSASE-LIKE PROTEIN"/>
    <property type="match status" value="1"/>
</dbReference>
<protein>
    <submittedName>
        <fullName evidence="2">Uncharacterized protein</fullName>
    </submittedName>
</protein>
<gene>
    <name evidence="2" type="ORF">J437_LFUL015246</name>
</gene>
<comment type="caution">
    <text evidence="2">The sequence shown here is derived from an EMBL/GenBank/DDBJ whole genome shotgun (WGS) entry which is preliminary data.</text>
</comment>
<keyword evidence="1" id="KW-1133">Transmembrane helix</keyword>
<dbReference type="Proteomes" id="UP000792457">
    <property type="component" value="Unassembled WGS sequence"/>
</dbReference>
<organism evidence="2 3">
    <name type="scientific">Ladona fulva</name>
    <name type="common">Scarce chaser dragonfly</name>
    <name type="synonym">Libellula fulva</name>
    <dbReference type="NCBI Taxonomy" id="123851"/>
    <lineage>
        <taxon>Eukaryota</taxon>
        <taxon>Metazoa</taxon>
        <taxon>Ecdysozoa</taxon>
        <taxon>Arthropoda</taxon>
        <taxon>Hexapoda</taxon>
        <taxon>Insecta</taxon>
        <taxon>Pterygota</taxon>
        <taxon>Palaeoptera</taxon>
        <taxon>Odonata</taxon>
        <taxon>Epiprocta</taxon>
        <taxon>Anisoptera</taxon>
        <taxon>Libelluloidea</taxon>
        <taxon>Libellulidae</taxon>
        <taxon>Ladona</taxon>
    </lineage>
</organism>
<keyword evidence="1" id="KW-0812">Transmembrane</keyword>
<evidence type="ECO:0000256" key="1">
    <source>
        <dbReference type="SAM" id="Phobius"/>
    </source>
</evidence>
<proteinExistence type="predicted"/>
<evidence type="ECO:0000313" key="3">
    <source>
        <dbReference type="Proteomes" id="UP000792457"/>
    </source>
</evidence>
<dbReference type="AlphaFoldDB" id="A0A8K0KIJ2"/>
<evidence type="ECO:0000313" key="2">
    <source>
        <dbReference type="EMBL" id="KAG8235914.1"/>
    </source>
</evidence>
<dbReference type="EMBL" id="KZ308966">
    <property type="protein sequence ID" value="KAG8235914.1"/>
    <property type="molecule type" value="Genomic_DNA"/>
</dbReference>